<protein>
    <submittedName>
        <fullName evidence="1">Uncharacterized protein</fullName>
    </submittedName>
</protein>
<organism evidence="1 2">
    <name type="scientific">Athelia psychrophila</name>
    <dbReference type="NCBI Taxonomy" id="1759441"/>
    <lineage>
        <taxon>Eukaryota</taxon>
        <taxon>Fungi</taxon>
        <taxon>Dikarya</taxon>
        <taxon>Basidiomycota</taxon>
        <taxon>Agaricomycotina</taxon>
        <taxon>Agaricomycetes</taxon>
        <taxon>Agaricomycetidae</taxon>
        <taxon>Atheliales</taxon>
        <taxon>Atheliaceae</taxon>
        <taxon>Athelia</taxon>
    </lineage>
</organism>
<accession>A0A166D6G1</accession>
<keyword evidence="2" id="KW-1185">Reference proteome</keyword>
<sequence>MTCSGYYNLFGSKETIQGLLQASWCRTWDSKNTKWSNSKTAPQMHPPRPRVPHAAPPADVLQALVGSGHEAEATDIVGKCIGEGFTAYRGAGKGGDRWMAKDECFDC</sequence>
<proteinExistence type="predicted"/>
<gene>
    <name evidence="1" type="ORF">FIBSPDRAFT_896625</name>
</gene>
<dbReference type="OrthoDB" id="3266000at2759"/>
<evidence type="ECO:0000313" key="1">
    <source>
        <dbReference type="EMBL" id="KZP14368.1"/>
    </source>
</evidence>
<dbReference type="EMBL" id="KV417618">
    <property type="protein sequence ID" value="KZP14368.1"/>
    <property type="molecule type" value="Genomic_DNA"/>
</dbReference>
<reference evidence="1 2" key="1">
    <citation type="journal article" date="2016" name="Mol. Biol. Evol.">
        <title>Comparative Genomics of Early-Diverging Mushroom-Forming Fungi Provides Insights into the Origins of Lignocellulose Decay Capabilities.</title>
        <authorList>
            <person name="Nagy L.G."/>
            <person name="Riley R."/>
            <person name="Tritt A."/>
            <person name="Adam C."/>
            <person name="Daum C."/>
            <person name="Floudas D."/>
            <person name="Sun H."/>
            <person name="Yadav J.S."/>
            <person name="Pangilinan J."/>
            <person name="Larsson K.H."/>
            <person name="Matsuura K."/>
            <person name="Barry K."/>
            <person name="Labutti K."/>
            <person name="Kuo R."/>
            <person name="Ohm R.A."/>
            <person name="Bhattacharya S.S."/>
            <person name="Shirouzu T."/>
            <person name="Yoshinaga Y."/>
            <person name="Martin F.M."/>
            <person name="Grigoriev I.V."/>
            <person name="Hibbett D.S."/>
        </authorList>
    </citation>
    <scope>NUCLEOTIDE SEQUENCE [LARGE SCALE GENOMIC DNA]</scope>
    <source>
        <strain evidence="1 2">CBS 109695</strain>
    </source>
</reference>
<evidence type="ECO:0000313" key="2">
    <source>
        <dbReference type="Proteomes" id="UP000076532"/>
    </source>
</evidence>
<dbReference type="AlphaFoldDB" id="A0A166D6G1"/>
<dbReference type="Proteomes" id="UP000076532">
    <property type="component" value="Unassembled WGS sequence"/>
</dbReference>
<name>A0A166D6G1_9AGAM</name>